<name>A0ABY7YXC8_9HYPH</name>
<proteinExistence type="predicted"/>
<dbReference type="Proteomes" id="UP001222118">
    <property type="component" value="Chromosome"/>
</dbReference>
<keyword evidence="2" id="KW-1185">Reference proteome</keyword>
<evidence type="ECO:0000313" key="1">
    <source>
        <dbReference type="EMBL" id="WDR05882.1"/>
    </source>
</evidence>
<evidence type="ECO:0000313" key="2">
    <source>
        <dbReference type="Proteomes" id="UP001222118"/>
    </source>
</evidence>
<sequence>MSTSRRPPTIELLAALARGRDPFIDVFNRTMLDIPAIECVTLLATAPDRSVIHRVGSSDPGRFPIGGFDPIDDGTWCRRIFGDKQPIVANDPLQMRAFVPETDDLVAMGYEAIVCMPIVIATDMRGTLNVLGEAGAFAPPALAEIEAMLPFAALIFTFEGIELP</sequence>
<dbReference type="InterPro" id="IPR029016">
    <property type="entry name" value="GAF-like_dom_sf"/>
</dbReference>
<reference evidence="1 2" key="1">
    <citation type="submission" date="2023-02" db="EMBL/GenBank/DDBJ databases">
        <title>Devosia chondri sp. nov., isolated from the phycosphere of marine algae.</title>
        <authorList>
            <person name="Kim J.M."/>
            <person name="Lee J.K."/>
            <person name="Choi B.J."/>
            <person name="Bayburt H."/>
            <person name="Jeon C.O."/>
        </authorList>
    </citation>
    <scope>NUCLEOTIDE SEQUENCE [LARGE SCALE GENOMIC DNA]</scope>
    <source>
        <strain evidence="1 2">G2-5</strain>
    </source>
</reference>
<dbReference type="Gene3D" id="3.30.450.40">
    <property type="match status" value="1"/>
</dbReference>
<organism evidence="1 2">
    <name type="scientific">Devosia rhodophyticola</name>
    <dbReference type="NCBI Taxonomy" id="3026423"/>
    <lineage>
        <taxon>Bacteria</taxon>
        <taxon>Pseudomonadati</taxon>
        <taxon>Pseudomonadota</taxon>
        <taxon>Alphaproteobacteria</taxon>
        <taxon>Hyphomicrobiales</taxon>
        <taxon>Devosiaceae</taxon>
        <taxon>Devosia</taxon>
    </lineage>
</organism>
<dbReference type="EMBL" id="CP118247">
    <property type="protein sequence ID" value="WDR05882.1"/>
    <property type="molecule type" value="Genomic_DNA"/>
</dbReference>
<protein>
    <recommendedName>
        <fullName evidence="3">GAF domain-containing protein</fullName>
    </recommendedName>
</protein>
<dbReference type="SUPFAM" id="SSF55781">
    <property type="entry name" value="GAF domain-like"/>
    <property type="match status" value="1"/>
</dbReference>
<gene>
    <name evidence="1" type="ORF">PSQ90_16885</name>
</gene>
<accession>A0ABY7YXC8</accession>
<evidence type="ECO:0008006" key="3">
    <source>
        <dbReference type="Google" id="ProtNLM"/>
    </source>
</evidence>
<dbReference type="RefSeq" id="WP_282211400.1">
    <property type="nucleotide sequence ID" value="NZ_CP118247.1"/>
</dbReference>